<gene>
    <name evidence="8" type="ORF">GCM10011335_28550</name>
</gene>
<sequence>MIRSLLYVPGSSPKFIAKAHERGADAVIVDLEDAVAPSEKTPAREALTDSVRSVGRGGATTFVRVNNSDERLLPDAAAACRAGADGLYIPKVTTPDLLAAIARHIAPIEVKLGRKPMVFVPLIEDPGSVFDARPIAGHERVLALSAGAEDLATAMGALPTPEVLKLPKQLIHMAAKAAGVLSFGLLRTVADYSDVESMRMAAREARDFGFDGASCIHPSVVAILNEAFAPSEAEIAWARRVIAANAEAAAAGTGAFTLDGRFVDAPIVTRAEAVIALSERL</sequence>
<reference evidence="8" key="2">
    <citation type="submission" date="2020-09" db="EMBL/GenBank/DDBJ databases">
        <authorList>
            <person name="Sun Q."/>
            <person name="Zhou Y."/>
        </authorList>
    </citation>
    <scope>NUCLEOTIDE SEQUENCE</scope>
    <source>
        <strain evidence="8">CGMCC 1.15493</strain>
    </source>
</reference>
<dbReference type="InterPro" id="IPR011206">
    <property type="entry name" value="Citrate_lyase_beta/mcl1/mcl2"/>
</dbReference>
<comment type="cofactor">
    <cofactor evidence="1">
        <name>Mg(2+)</name>
        <dbReference type="ChEBI" id="CHEBI:18420"/>
    </cofactor>
</comment>
<evidence type="ECO:0000259" key="7">
    <source>
        <dbReference type="Pfam" id="PF03328"/>
    </source>
</evidence>
<name>A0A916XZE6_9HYPH</name>
<dbReference type="SUPFAM" id="SSF51621">
    <property type="entry name" value="Phosphoenolpyruvate/pyruvate domain"/>
    <property type="match status" value="1"/>
</dbReference>
<comment type="caution">
    <text evidence="8">The sequence shown here is derived from an EMBL/GenBank/DDBJ whole genome shotgun (WGS) entry which is preliminary data.</text>
</comment>
<reference evidence="8" key="1">
    <citation type="journal article" date="2014" name="Int. J. Syst. Evol. Microbiol.">
        <title>Complete genome sequence of Corynebacterium casei LMG S-19264T (=DSM 44701T), isolated from a smear-ripened cheese.</title>
        <authorList>
            <consortium name="US DOE Joint Genome Institute (JGI-PGF)"/>
            <person name="Walter F."/>
            <person name="Albersmeier A."/>
            <person name="Kalinowski J."/>
            <person name="Ruckert C."/>
        </authorList>
    </citation>
    <scope>NUCLEOTIDE SEQUENCE</scope>
    <source>
        <strain evidence="8">CGMCC 1.15493</strain>
    </source>
</reference>
<dbReference type="PANTHER" id="PTHR32308">
    <property type="entry name" value="LYASE BETA SUBUNIT, PUTATIVE (AFU_ORTHOLOGUE AFUA_4G13030)-RELATED"/>
    <property type="match status" value="1"/>
</dbReference>
<keyword evidence="8" id="KW-0456">Lyase</keyword>
<dbReference type="GO" id="GO:0006107">
    <property type="term" value="P:oxaloacetate metabolic process"/>
    <property type="evidence" value="ECO:0007669"/>
    <property type="project" value="TreeGrafter"/>
</dbReference>
<dbReference type="EMBL" id="BMJJ01000006">
    <property type="protein sequence ID" value="GGD23902.1"/>
    <property type="molecule type" value="Genomic_DNA"/>
</dbReference>
<dbReference type="Pfam" id="PF03328">
    <property type="entry name" value="HpcH_HpaI"/>
    <property type="match status" value="1"/>
</dbReference>
<evidence type="ECO:0000256" key="5">
    <source>
        <dbReference type="PIRSR" id="PIRSR015582-1"/>
    </source>
</evidence>
<evidence type="ECO:0000313" key="9">
    <source>
        <dbReference type="Proteomes" id="UP000613160"/>
    </source>
</evidence>
<keyword evidence="3 6" id="KW-0479">Metal-binding</keyword>
<feature type="binding site" evidence="5">
    <location>
        <position position="124"/>
    </location>
    <ligand>
        <name>substrate</name>
    </ligand>
</feature>
<dbReference type="GO" id="GO:0000287">
    <property type="term" value="F:magnesium ion binding"/>
    <property type="evidence" value="ECO:0007669"/>
    <property type="project" value="TreeGrafter"/>
</dbReference>
<keyword evidence="9" id="KW-1185">Reference proteome</keyword>
<dbReference type="Proteomes" id="UP000613160">
    <property type="component" value="Unassembled WGS sequence"/>
</dbReference>
<feature type="binding site" evidence="6">
    <location>
        <position position="150"/>
    </location>
    <ligand>
        <name>Mg(2+)</name>
        <dbReference type="ChEBI" id="CHEBI:18420"/>
    </ligand>
</feature>
<accession>A0A916XZE6</accession>
<dbReference type="AlphaFoldDB" id="A0A916XZE6"/>
<proteinExistence type="inferred from homology"/>
<protein>
    <submittedName>
        <fullName evidence="8">CoA ester lyase</fullName>
    </submittedName>
</protein>
<keyword evidence="4 6" id="KW-0460">Magnesium</keyword>
<comment type="similarity">
    <text evidence="2">Belongs to the HpcH/HpaI aldolase family.</text>
</comment>
<evidence type="ECO:0000313" key="8">
    <source>
        <dbReference type="EMBL" id="GGD23902.1"/>
    </source>
</evidence>
<dbReference type="GO" id="GO:0016829">
    <property type="term" value="F:lyase activity"/>
    <property type="evidence" value="ECO:0007669"/>
    <property type="project" value="UniProtKB-KW"/>
</dbReference>
<dbReference type="InterPro" id="IPR005000">
    <property type="entry name" value="Aldolase/citrate-lyase_domain"/>
</dbReference>
<feature type="domain" description="HpcH/HpaI aldolase/citrate lyase" evidence="7">
    <location>
        <begin position="3"/>
        <end position="218"/>
    </location>
</feature>
<feature type="binding site" evidence="5">
    <location>
        <position position="64"/>
    </location>
    <ligand>
        <name>substrate</name>
    </ligand>
</feature>
<evidence type="ECO:0000256" key="1">
    <source>
        <dbReference type="ARBA" id="ARBA00001946"/>
    </source>
</evidence>
<evidence type="ECO:0000256" key="3">
    <source>
        <dbReference type="ARBA" id="ARBA00022723"/>
    </source>
</evidence>
<dbReference type="InterPro" id="IPR040442">
    <property type="entry name" value="Pyrv_kinase-like_dom_sf"/>
</dbReference>
<dbReference type="PANTHER" id="PTHR32308:SF0">
    <property type="entry name" value="HPCH_HPAI ALDOLASE_CITRATE LYASE DOMAIN-CONTAINING PROTEIN"/>
    <property type="match status" value="1"/>
</dbReference>
<organism evidence="8 9">
    <name type="scientific">Aureimonas glaciei</name>
    <dbReference type="NCBI Taxonomy" id="1776957"/>
    <lineage>
        <taxon>Bacteria</taxon>
        <taxon>Pseudomonadati</taxon>
        <taxon>Pseudomonadota</taxon>
        <taxon>Alphaproteobacteria</taxon>
        <taxon>Hyphomicrobiales</taxon>
        <taxon>Aurantimonadaceae</taxon>
        <taxon>Aureimonas</taxon>
    </lineage>
</organism>
<dbReference type="Gene3D" id="3.20.20.60">
    <property type="entry name" value="Phosphoenolpyruvate-binding domains"/>
    <property type="match status" value="1"/>
</dbReference>
<dbReference type="PIRSF" id="PIRSF015582">
    <property type="entry name" value="Cit_lyase_B"/>
    <property type="match status" value="1"/>
</dbReference>
<feature type="binding site" evidence="6">
    <location>
        <position position="124"/>
    </location>
    <ligand>
        <name>Mg(2+)</name>
        <dbReference type="ChEBI" id="CHEBI:18420"/>
    </ligand>
</feature>
<evidence type="ECO:0000256" key="4">
    <source>
        <dbReference type="ARBA" id="ARBA00022842"/>
    </source>
</evidence>
<evidence type="ECO:0000256" key="2">
    <source>
        <dbReference type="ARBA" id="ARBA00005568"/>
    </source>
</evidence>
<dbReference type="InterPro" id="IPR015813">
    <property type="entry name" value="Pyrv/PenolPyrv_kinase-like_dom"/>
</dbReference>
<dbReference type="RefSeq" id="WP_188851762.1">
    <property type="nucleotide sequence ID" value="NZ_BMJJ01000006.1"/>
</dbReference>
<evidence type="ECO:0000256" key="6">
    <source>
        <dbReference type="PIRSR" id="PIRSR015582-2"/>
    </source>
</evidence>